<feature type="region of interest" description="Disordered" evidence="2">
    <location>
        <begin position="498"/>
        <end position="525"/>
    </location>
</feature>
<dbReference type="RefSeq" id="XP_040795769.1">
    <property type="nucleotide sequence ID" value="XM_040947172.1"/>
</dbReference>
<accession>A0A8G1RG61</accession>
<evidence type="ECO:0000313" key="3">
    <source>
        <dbReference type="EMBL" id="RAK71757.1"/>
    </source>
</evidence>
<reference evidence="3 4" key="1">
    <citation type="submission" date="2018-02" db="EMBL/GenBank/DDBJ databases">
        <title>The genomes of Aspergillus section Nigri reveals drivers in fungal speciation.</title>
        <authorList>
            <consortium name="DOE Joint Genome Institute"/>
            <person name="Vesth T.C."/>
            <person name="Nybo J."/>
            <person name="Theobald S."/>
            <person name="Brandl J."/>
            <person name="Frisvad J.C."/>
            <person name="Nielsen K.F."/>
            <person name="Lyhne E.K."/>
            <person name="Kogle M.E."/>
            <person name="Kuo A."/>
            <person name="Riley R."/>
            <person name="Clum A."/>
            <person name="Nolan M."/>
            <person name="Lipzen A."/>
            <person name="Salamov A."/>
            <person name="Henrissat B."/>
            <person name="Wiebenga A."/>
            <person name="De vries R.P."/>
            <person name="Grigoriev I.V."/>
            <person name="Mortensen U.H."/>
            <person name="Andersen M.R."/>
            <person name="Baker S.E."/>
        </authorList>
    </citation>
    <scope>NUCLEOTIDE SEQUENCE [LARGE SCALE GENOMIC DNA]</scope>
    <source>
        <strain evidence="3 4">CBS 313.89</strain>
    </source>
</reference>
<dbReference type="OrthoDB" id="3891782at2759"/>
<protein>
    <submittedName>
        <fullName evidence="3">Uncharacterized protein</fullName>
    </submittedName>
</protein>
<feature type="region of interest" description="Disordered" evidence="2">
    <location>
        <begin position="234"/>
        <end position="329"/>
    </location>
</feature>
<dbReference type="EMBL" id="KZ824710">
    <property type="protein sequence ID" value="RAK71757.1"/>
    <property type="molecule type" value="Genomic_DNA"/>
</dbReference>
<dbReference type="GeneID" id="63864505"/>
<sequence length="525" mass="58853">MYYSISKAMIDHGLAACRIPIPDFDAVRKVRAQGIHNDATRVKAVLVSSSTRENPSVAGFRLAYDKITNQGCISLSIRANLSNRPSGEEDTLILRIPPESVKTCSLISASDETLCSDYFASKLPTRVKNIRDVSTLTLELNRAPAEGTVLCSSEMSSVPPATHGDWNFAAFARICEFASLRIHFAARQFVGSELGILKTFVRGLQTRSLKAVSFDDSRQGLVERVWKDLNVSLERPPDYEEPAPEQVKQVDPPPYNEEPKSAHVGGKRARDHSLIPSSEDDRRKRPLFTSPEPPCCPTEVNTPSTLPPSPASIRPTEFSRRSSASRTERDTLARLEHMLSGASADLIRKLLVRLASRCLQATPGDPEDHLLSDSEKFPSARVESMERRLERIVEEKIKCFIEPHILDAIIDSAVSECRDQFLDECHLHETEFRDQVEDGNTEVRITANDCMKEMEEQAQRHLDEMKEQAQQYLHKIEDQGIEAEISVEKKVTKLKHELNVSAPSLPDRESRPRQKPGPKGRRSSI</sequence>
<feature type="compositionally biased region" description="Basic residues" evidence="2">
    <location>
        <begin position="513"/>
        <end position="525"/>
    </location>
</feature>
<keyword evidence="1" id="KW-0175">Coiled coil</keyword>
<dbReference type="AlphaFoldDB" id="A0A8G1RG61"/>
<dbReference type="VEuPathDB" id="FungiDB:BO72DRAFT_472964"/>
<evidence type="ECO:0000256" key="1">
    <source>
        <dbReference type="SAM" id="Coils"/>
    </source>
</evidence>
<evidence type="ECO:0000313" key="4">
    <source>
        <dbReference type="Proteomes" id="UP000249789"/>
    </source>
</evidence>
<organism evidence="3 4">
    <name type="scientific">Aspergillus fijiensis CBS 313.89</name>
    <dbReference type="NCBI Taxonomy" id="1448319"/>
    <lineage>
        <taxon>Eukaryota</taxon>
        <taxon>Fungi</taxon>
        <taxon>Dikarya</taxon>
        <taxon>Ascomycota</taxon>
        <taxon>Pezizomycotina</taxon>
        <taxon>Eurotiomycetes</taxon>
        <taxon>Eurotiomycetidae</taxon>
        <taxon>Eurotiales</taxon>
        <taxon>Aspergillaceae</taxon>
        <taxon>Aspergillus</taxon>
    </lineage>
</organism>
<name>A0A8G1RG61_9EURO</name>
<proteinExistence type="predicted"/>
<feature type="coiled-coil region" evidence="1">
    <location>
        <begin position="448"/>
        <end position="482"/>
    </location>
</feature>
<gene>
    <name evidence="3" type="ORF">BO72DRAFT_472964</name>
</gene>
<evidence type="ECO:0000256" key="2">
    <source>
        <dbReference type="SAM" id="MobiDB-lite"/>
    </source>
</evidence>
<keyword evidence="4" id="KW-1185">Reference proteome</keyword>
<dbReference type="Proteomes" id="UP000249789">
    <property type="component" value="Unassembled WGS sequence"/>
</dbReference>